<name>A0A2G3AN20_CAPAN</name>
<dbReference type="EMBL" id="AYRZ02000001">
    <property type="protein sequence ID" value="PHT95626.1"/>
    <property type="molecule type" value="Genomic_DNA"/>
</dbReference>
<feature type="transmembrane region" description="Helical" evidence="22">
    <location>
        <begin position="154"/>
        <end position="175"/>
    </location>
</feature>
<feature type="transmembrane region" description="Helical" evidence="22">
    <location>
        <begin position="71"/>
        <end position="90"/>
    </location>
</feature>
<gene>
    <name evidence="23" type="ORF">T459_03508</name>
</gene>
<dbReference type="InterPro" id="IPR001280">
    <property type="entry name" value="PSI_PsaA/B"/>
</dbReference>
<dbReference type="InterPro" id="IPR036408">
    <property type="entry name" value="PSI_PsaA/B_sf"/>
</dbReference>
<dbReference type="GO" id="GO:0051539">
    <property type="term" value="F:4 iron, 4 sulfur cluster binding"/>
    <property type="evidence" value="ECO:0007669"/>
    <property type="project" value="UniProtKB-KW"/>
</dbReference>
<keyword evidence="9 22" id="KW-0812">Transmembrane</keyword>
<evidence type="ECO:0000256" key="9">
    <source>
        <dbReference type="ARBA" id="ARBA00022692"/>
    </source>
</evidence>
<dbReference type="EC" id="1.97.1.12" evidence="4"/>
<keyword evidence="15" id="KW-0157">Chromophore</keyword>
<keyword evidence="14 22" id="KW-1133">Transmembrane helix</keyword>
<comment type="caution">
    <text evidence="23">The sequence shown here is derived from an EMBL/GenBank/DDBJ whole genome shotgun (WGS) entry which is preliminary data.</text>
</comment>
<evidence type="ECO:0000256" key="15">
    <source>
        <dbReference type="ARBA" id="ARBA00022991"/>
    </source>
</evidence>
<evidence type="ECO:0000256" key="1">
    <source>
        <dbReference type="ARBA" id="ARBA00003162"/>
    </source>
</evidence>
<keyword evidence="19 22" id="KW-0472">Membrane</keyword>
<evidence type="ECO:0000313" key="23">
    <source>
        <dbReference type="EMBL" id="PHT95626.1"/>
    </source>
</evidence>
<evidence type="ECO:0000256" key="4">
    <source>
        <dbReference type="ARBA" id="ARBA00013197"/>
    </source>
</evidence>
<dbReference type="PANTHER" id="PTHR30128:SF19">
    <property type="entry name" value="PHOTOSYSTEM I P700 CHLOROPHYLL A APOPROTEIN A1-RELATED"/>
    <property type="match status" value="1"/>
</dbReference>
<organism evidence="23 24">
    <name type="scientific">Capsicum annuum</name>
    <name type="common">Capsicum pepper</name>
    <dbReference type="NCBI Taxonomy" id="4072"/>
    <lineage>
        <taxon>Eukaryota</taxon>
        <taxon>Viridiplantae</taxon>
        <taxon>Streptophyta</taxon>
        <taxon>Embryophyta</taxon>
        <taxon>Tracheophyta</taxon>
        <taxon>Spermatophyta</taxon>
        <taxon>Magnoliopsida</taxon>
        <taxon>eudicotyledons</taxon>
        <taxon>Gunneridae</taxon>
        <taxon>Pentapetalae</taxon>
        <taxon>asterids</taxon>
        <taxon>lamiids</taxon>
        <taxon>Solanales</taxon>
        <taxon>Solanaceae</taxon>
        <taxon>Solanoideae</taxon>
        <taxon>Capsiceae</taxon>
        <taxon>Capsicum</taxon>
    </lineage>
</organism>
<keyword evidence="11" id="KW-0603">Photosystem I</keyword>
<evidence type="ECO:0000256" key="13">
    <source>
        <dbReference type="ARBA" id="ARBA00022982"/>
    </source>
</evidence>
<evidence type="ECO:0000256" key="6">
    <source>
        <dbReference type="ARBA" id="ARBA00022485"/>
    </source>
</evidence>
<keyword evidence="12" id="KW-0460">Magnesium</keyword>
<evidence type="ECO:0000313" key="24">
    <source>
        <dbReference type="Proteomes" id="UP000222542"/>
    </source>
</evidence>
<dbReference type="GO" id="GO:0016491">
    <property type="term" value="F:oxidoreductase activity"/>
    <property type="evidence" value="ECO:0007669"/>
    <property type="project" value="UniProtKB-KW"/>
</dbReference>
<comment type="subunit">
    <text evidence="20">The PsaA/B heterodimer binds the P700 chlorophyll special pair and subsequent electron acceptors. PSI consists of a core antenna complex that captures photons, and an electron transfer chain that converts photonic excitation into a charge separation. The eukaryotic PSI reaction center is composed of at least 11 subunits.</text>
</comment>
<dbReference type="InterPro" id="IPR020586">
    <property type="entry name" value="PSI_PsaA/B_CS"/>
</dbReference>
<feature type="transmembrane region" description="Helical" evidence="22">
    <location>
        <begin position="652"/>
        <end position="673"/>
    </location>
</feature>
<evidence type="ECO:0000256" key="20">
    <source>
        <dbReference type="ARBA" id="ARBA00026002"/>
    </source>
</evidence>
<evidence type="ECO:0000256" key="22">
    <source>
        <dbReference type="SAM" id="Phobius"/>
    </source>
</evidence>
<keyword evidence="13" id="KW-0249">Electron transport</keyword>
<keyword evidence="6" id="KW-0004">4Fe-4S</keyword>
<evidence type="ECO:0000256" key="10">
    <source>
        <dbReference type="ARBA" id="ARBA00022723"/>
    </source>
</evidence>
<keyword evidence="16" id="KW-0560">Oxidoreductase</keyword>
<comment type="similarity">
    <text evidence="3">Belongs to the PsaA/PsaB family.</text>
</comment>
<keyword evidence="8" id="KW-0602">Photosynthesis</keyword>
<keyword evidence="10" id="KW-0479">Metal-binding</keyword>
<dbReference type="InterPro" id="IPR006244">
    <property type="entry name" value="PSI_PsaB"/>
</dbReference>
<evidence type="ECO:0000256" key="19">
    <source>
        <dbReference type="ARBA" id="ARBA00023136"/>
    </source>
</evidence>
<feature type="transmembrane region" description="Helical" evidence="22">
    <location>
        <begin position="784"/>
        <end position="804"/>
    </location>
</feature>
<dbReference type="PANTHER" id="PTHR30128">
    <property type="entry name" value="OUTER MEMBRANE PROTEIN, OMPA-RELATED"/>
    <property type="match status" value="1"/>
</dbReference>
<dbReference type="Gene3D" id="1.20.1130.10">
    <property type="entry name" value="Photosystem I PsaA/PsaB"/>
    <property type="match status" value="3"/>
</dbReference>
<feature type="transmembrane region" description="Helical" evidence="22">
    <location>
        <begin position="350"/>
        <end position="368"/>
    </location>
</feature>
<comment type="subcellular location">
    <subcellularLocation>
        <location evidence="2">Membrane</location>
        <topology evidence="2">Multi-pass membrane protein</topology>
    </subcellularLocation>
</comment>
<dbReference type="NCBIfam" id="TIGR01336">
    <property type="entry name" value="psaB"/>
    <property type="match status" value="1"/>
</dbReference>
<feature type="transmembrane region" description="Helical" evidence="22">
    <location>
        <begin position="722"/>
        <end position="742"/>
    </location>
</feature>
<dbReference type="PRINTS" id="PR00257">
    <property type="entry name" value="PHOTSYSPSAAB"/>
</dbReference>
<evidence type="ECO:0000256" key="17">
    <source>
        <dbReference type="ARBA" id="ARBA00023004"/>
    </source>
</evidence>
<dbReference type="Proteomes" id="UP000222542">
    <property type="component" value="Unassembled WGS sequence"/>
</dbReference>
<keyword evidence="18" id="KW-0411">Iron-sulfur</keyword>
<evidence type="ECO:0000256" key="16">
    <source>
        <dbReference type="ARBA" id="ARBA00023002"/>
    </source>
</evidence>
<feature type="transmembrane region" description="Helical" evidence="22">
    <location>
        <begin position="494"/>
        <end position="515"/>
    </location>
</feature>
<proteinExistence type="inferred from homology"/>
<evidence type="ECO:0000256" key="21">
    <source>
        <dbReference type="ARBA" id="ARBA00048912"/>
    </source>
</evidence>
<evidence type="ECO:0000256" key="3">
    <source>
        <dbReference type="ARBA" id="ARBA00010598"/>
    </source>
</evidence>
<dbReference type="GO" id="GO:0015979">
    <property type="term" value="P:photosynthesis"/>
    <property type="evidence" value="ECO:0007669"/>
    <property type="project" value="UniProtKB-KW"/>
</dbReference>
<evidence type="ECO:0000256" key="11">
    <source>
        <dbReference type="ARBA" id="ARBA00022836"/>
    </source>
</evidence>
<feature type="transmembrane region" description="Helical" evidence="22">
    <location>
        <begin position="407"/>
        <end position="426"/>
    </location>
</feature>
<protein>
    <recommendedName>
        <fullName evidence="4">photosystem I</fullName>
        <ecNumber evidence="4">1.97.1.12</ecNumber>
    </recommendedName>
</protein>
<dbReference type="GO" id="GO:0009522">
    <property type="term" value="C:photosystem I"/>
    <property type="evidence" value="ECO:0007669"/>
    <property type="project" value="UniProtKB-KW"/>
</dbReference>
<dbReference type="GO" id="GO:0016168">
    <property type="term" value="F:chlorophyll binding"/>
    <property type="evidence" value="ECO:0007669"/>
    <property type="project" value="UniProtKB-KW"/>
</dbReference>
<dbReference type="AlphaFoldDB" id="A0A2G3AN20"/>
<feature type="transmembrane region" description="Helical" evidence="22">
    <location>
        <begin position="244"/>
        <end position="267"/>
    </location>
</feature>
<keyword evidence="17" id="KW-0408">Iron</keyword>
<dbReference type="PROSITE" id="PS00419">
    <property type="entry name" value="PHOTOSYSTEM_I_PSAAB"/>
    <property type="match status" value="1"/>
</dbReference>
<accession>A0A2G3AN20</accession>
<evidence type="ECO:0000256" key="2">
    <source>
        <dbReference type="ARBA" id="ARBA00004141"/>
    </source>
</evidence>
<feature type="transmembrane region" description="Helical" evidence="22">
    <location>
        <begin position="454"/>
        <end position="473"/>
    </location>
</feature>
<evidence type="ECO:0000256" key="18">
    <source>
        <dbReference type="ARBA" id="ARBA00023014"/>
    </source>
</evidence>
<feature type="transmembrane region" description="Helical" evidence="22">
    <location>
        <begin position="594"/>
        <end position="616"/>
    </location>
</feature>
<evidence type="ECO:0000256" key="12">
    <source>
        <dbReference type="ARBA" id="ARBA00022842"/>
    </source>
</evidence>
<evidence type="ECO:0000256" key="8">
    <source>
        <dbReference type="ARBA" id="ARBA00022531"/>
    </source>
</evidence>
<evidence type="ECO:0000256" key="7">
    <source>
        <dbReference type="ARBA" id="ARBA00022494"/>
    </source>
</evidence>
<dbReference type="STRING" id="4072.A0A2G3AN20"/>
<keyword evidence="24" id="KW-1185">Reference proteome</keyword>
<evidence type="ECO:0000256" key="5">
    <source>
        <dbReference type="ARBA" id="ARBA00022448"/>
    </source>
</evidence>
<dbReference type="GO" id="GO:0046872">
    <property type="term" value="F:metal ion binding"/>
    <property type="evidence" value="ECO:0007669"/>
    <property type="project" value="UniProtKB-KW"/>
</dbReference>
<dbReference type="Gramene" id="PHT95626">
    <property type="protein sequence ID" value="PHT95626"/>
    <property type="gene ID" value="T459_03508"/>
</dbReference>
<reference evidence="23 24" key="1">
    <citation type="journal article" date="2014" name="Nat. Genet.">
        <title>Genome sequence of the hot pepper provides insights into the evolution of pungency in Capsicum species.</title>
        <authorList>
            <person name="Kim S."/>
            <person name="Park M."/>
            <person name="Yeom S.I."/>
            <person name="Kim Y.M."/>
            <person name="Lee J.M."/>
            <person name="Lee H.A."/>
            <person name="Seo E."/>
            <person name="Choi J."/>
            <person name="Cheong K."/>
            <person name="Kim K.T."/>
            <person name="Jung K."/>
            <person name="Lee G.W."/>
            <person name="Oh S.K."/>
            <person name="Bae C."/>
            <person name="Kim S.B."/>
            <person name="Lee H.Y."/>
            <person name="Kim S.Y."/>
            <person name="Kim M.S."/>
            <person name="Kang B.C."/>
            <person name="Jo Y.D."/>
            <person name="Yang H.B."/>
            <person name="Jeong H.J."/>
            <person name="Kang W.H."/>
            <person name="Kwon J.K."/>
            <person name="Shin C."/>
            <person name="Lim J.Y."/>
            <person name="Park J.H."/>
            <person name="Huh J.H."/>
            <person name="Kim J.S."/>
            <person name="Kim B.D."/>
            <person name="Cohen O."/>
            <person name="Paran I."/>
            <person name="Suh M.C."/>
            <person name="Lee S.B."/>
            <person name="Kim Y.K."/>
            <person name="Shin Y."/>
            <person name="Noh S.J."/>
            <person name="Park J."/>
            <person name="Seo Y.S."/>
            <person name="Kwon S.Y."/>
            <person name="Kim H.A."/>
            <person name="Park J.M."/>
            <person name="Kim H.J."/>
            <person name="Choi S.B."/>
            <person name="Bosland P.W."/>
            <person name="Reeves G."/>
            <person name="Jo S.H."/>
            <person name="Lee B.W."/>
            <person name="Cho H.T."/>
            <person name="Choi H.S."/>
            <person name="Lee M.S."/>
            <person name="Yu Y."/>
            <person name="Do Choi Y."/>
            <person name="Park B.S."/>
            <person name="van Deynze A."/>
            <person name="Ashrafi H."/>
            <person name="Hill T."/>
            <person name="Kim W.T."/>
            <person name="Pai H.S."/>
            <person name="Ahn H.K."/>
            <person name="Yeam I."/>
            <person name="Giovannoni J.J."/>
            <person name="Rose J.K."/>
            <person name="Sorensen I."/>
            <person name="Lee S.J."/>
            <person name="Kim R.W."/>
            <person name="Choi I.Y."/>
            <person name="Choi B.S."/>
            <person name="Lim J.S."/>
            <person name="Lee Y.H."/>
            <person name="Choi D."/>
        </authorList>
    </citation>
    <scope>NUCLEOTIDE SEQUENCE [LARGE SCALE GENOMIC DNA]</scope>
    <source>
        <strain evidence="24">cv. CM334</strain>
    </source>
</reference>
<comment type="function">
    <text evidence="1">PsaA and PsaB bind P700, the primary electron donor of photosystem I (PSI), as well as the electron acceptors A0, A1 and FX. PSI is a plastocyanin-ferredoxin oxidoreductase, converting photonic excitation into a charge separation, which transfers an electron from the donor P700 chlorophyll pair to the spectroscopically characterized acceptors A0, A1, FX, FA and FB in turn. Oxidized P700 is reduced on the lumenal side of the thylakoid membrane by plastocyanin.</text>
</comment>
<sequence length="811" mass="90579">MIIRSPEPEVKILVDRDPVKTSFEEWARPGHFSRTIAKGPDTTTWIWNLHADAHDFDSHTSDLEEISRKVFSAHFGQLSIIFLWLSGMYFHGARFSNYEAWLSDPTHIGPSAQVVWPIVGQEILNGDVGGGFRGIQITSGFFQIWRASGITSELQLYCTAIGALVFAALMLFAAWQGNFESWVQDPLHVRPIAHAIWDPYFSQPAVEAFTRGGAFGPVNIAYSGVYQWWDTIGLRTNQDLYTGALFLLFLSAISLIAGLFGISALAWTGRLVHVAIPASRGEYVRWNNFLDVLPHPQGLGPLFTGQWNLYAQNPDSSSHLFGTAQGTGTAILTLLGGFHPQTQSLWLTDIAHHHLAIAFIFLVAGHMYRTNFGIGHSMKDLLDAHIPPGGRLGRGHKGLYDTINNSLHFQLGLALASLGVITSLVAQHMYSLPTYAFIAQDFTTQAALYTHHQYIAGFIMTGAFAHGAIFFIRDYNPEQNEDNVLARMLDHKEAIISHLSWASLFLGFHTLGLYVHNDVMLAFGTPEKQILIEPIFAQWIQSAHGKTSYGFDVLLSSTSGPAFNAGRSIWLPGWLNAVNENSNSLFLTIGPGDFLVHHAIALGLHTTTLILVKGALDARGSKLMPDKKDFGYSFPCDGPGRGGTCDISAWDAFYLAVFWMLNTIGWVTFYWHWKHITLWQGNVSQFNESSTYLMGWLRDYLWLNSSQLINGYNPFGMNSLSVWAWMFLFGHLVWATGFMFLISWRGYWQELIETLAWAHERTPLANLIRWRDKPVALSIVQARLVGLAHFSVGYIFTYAAFLIASTSGKFG</sequence>
<keyword evidence="7" id="KW-0148">Chlorophyll</keyword>
<reference evidence="23 24" key="2">
    <citation type="journal article" date="2017" name="Genome Biol.">
        <title>New reference genome sequences of hot pepper reveal the massive evolution of plant disease-resistance genes by retroduplication.</title>
        <authorList>
            <person name="Kim S."/>
            <person name="Park J."/>
            <person name="Yeom S.I."/>
            <person name="Kim Y.M."/>
            <person name="Seo E."/>
            <person name="Kim K.T."/>
            <person name="Kim M.S."/>
            <person name="Lee J.M."/>
            <person name="Cheong K."/>
            <person name="Shin H.S."/>
            <person name="Kim S.B."/>
            <person name="Han K."/>
            <person name="Lee J."/>
            <person name="Park M."/>
            <person name="Lee H.A."/>
            <person name="Lee H.Y."/>
            <person name="Lee Y."/>
            <person name="Oh S."/>
            <person name="Lee J.H."/>
            <person name="Choi E."/>
            <person name="Choi E."/>
            <person name="Lee S.E."/>
            <person name="Jeon J."/>
            <person name="Kim H."/>
            <person name="Choi G."/>
            <person name="Song H."/>
            <person name="Lee J."/>
            <person name="Lee S.C."/>
            <person name="Kwon J.K."/>
            <person name="Lee H.Y."/>
            <person name="Koo N."/>
            <person name="Hong Y."/>
            <person name="Kim R.W."/>
            <person name="Kang W.H."/>
            <person name="Huh J.H."/>
            <person name="Kang B.C."/>
            <person name="Yang T.J."/>
            <person name="Lee Y.H."/>
            <person name="Bennetzen J.L."/>
            <person name="Choi D."/>
        </authorList>
    </citation>
    <scope>NUCLEOTIDE SEQUENCE [LARGE SCALE GENOMIC DNA]</scope>
    <source>
        <strain evidence="24">cv. CM334</strain>
    </source>
</reference>
<comment type="catalytic activity">
    <reaction evidence="21">
        <text>reduced [plastocyanin] + hnu + oxidized [2Fe-2S]-[ferredoxin] = oxidized [plastocyanin] + reduced [2Fe-2S]-[ferredoxin]</text>
        <dbReference type="Rhea" id="RHEA:30407"/>
        <dbReference type="Rhea" id="RHEA-COMP:10000"/>
        <dbReference type="Rhea" id="RHEA-COMP:10001"/>
        <dbReference type="Rhea" id="RHEA-COMP:10039"/>
        <dbReference type="Rhea" id="RHEA-COMP:10040"/>
        <dbReference type="ChEBI" id="CHEBI:29036"/>
        <dbReference type="ChEBI" id="CHEBI:30212"/>
        <dbReference type="ChEBI" id="CHEBI:33737"/>
        <dbReference type="ChEBI" id="CHEBI:33738"/>
        <dbReference type="ChEBI" id="CHEBI:49552"/>
        <dbReference type="EC" id="1.97.1.12"/>
    </reaction>
</comment>
<evidence type="ECO:0000256" key="14">
    <source>
        <dbReference type="ARBA" id="ARBA00022989"/>
    </source>
</evidence>
<keyword evidence="5" id="KW-0813">Transport</keyword>
<dbReference type="Pfam" id="PF00223">
    <property type="entry name" value="PsaA_PsaB"/>
    <property type="match status" value="2"/>
</dbReference>
<dbReference type="SUPFAM" id="SSF81558">
    <property type="entry name" value="Photosystem I subunits PsaA/PsaB"/>
    <property type="match status" value="2"/>
</dbReference>